<evidence type="ECO:0000259" key="2">
    <source>
        <dbReference type="PROSITE" id="PS50887"/>
    </source>
</evidence>
<proteinExistence type="predicted"/>
<dbReference type="RefSeq" id="WP_109712453.1">
    <property type="nucleotide sequence ID" value="NZ_QGDS01000009.1"/>
</dbReference>
<dbReference type="PANTHER" id="PTHR45138:SF9">
    <property type="entry name" value="DIGUANYLATE CYCLASE DGCM-RELATED"/>
    <property type="match status" value="1"/>
</dbReference>
<evidence type="ECO:0000313" key="3">
    <source>
        <dbReference type="EMBL" id="SUQ15025.1"/>
    </source>
</evidence>
<dbReference type="GO" id="GO:0052621">
    <property type="term" value="F:diguanylate cyclase activity"/>
    <property type="evidence" value="ECO:0007669"/>
    <property type="project" value="TreeGrafter"/>
</dbReference>
<dbReference type="Pfam" id="PF00990">
    <property type="entry name" value="GGDEF"/>
    <property type="match status" value="1"/>
</dbReference>
<organism evidence="3 4">
    <name type="scientific">Faecalicatena contorta</name>
    <dbReference type="NCBI Taxonomy" id="39482"/>
    <lineage>
        <taxon>Bacteria</taxon>
        <taxon>Bacillati</taxon>
        <taxon>Bacillota</taxon>
        <taxon>Clostridia</taxon>
        <taxon>Lachnospirales</taxon>
        <taxon>Lachnospiraceae</taxon>
        <taxon>Faecalicatena</taxon>
    </lineage>
</organism>
<dbReference type="InterPro" id="IPR000014">
    <property type="entry name" value="PAS"/>
</dbReference>
<dbReference type="InterPro" id="IPR043128">
    <property type="entry name" value="Rev_trsase/Diguanyl_cyclase"/>
</dbReference>
<accession>A0A315ZTR6</accession>
<feature type="domain" description="GGDEF" evidence="2">
    <location>
        <begin position="295"/>
        <end position="431"/>
    </location>
</feature>
<dbReference type="AlphaFoldDB" id="A0A315ZTR6"/>
<name>A0A315ZTR6_9FIRM</name>
<dbReference type="PANTHER" id="PTHR45138">
    <property type="entry name" value="REGULATORY COMPONENTS OF SENSORY TRANSDUCTION SYSTEM"/>
    <property type="match status" value="1"/>
</dbReference>
<evidence type="ECO:0000259" key="1">
    <source>
        <dbReference type="PROSITE" id="PS50112"/>
    </source>
</evidence>
<dbReference type="Proteomes" id="UP000254051">
    <property type="component" value="Unassembled WGS sequence"/>
</dbReference>
<dbReference type="NCBIfam" id="TIGR00254">
    <property type="entry name" value="GGDEF"/>
    <property type="match status" value="1"/>
</dbReference>
<dbReference type="InterPro" id="IPR000160">
    <property type="entry name" value="GGDEF_dom"/>
</dbReference>
<gene>
    <name evidence="3" type="ORF">SAMN05216529_10976</name>
</gene>
<dbReference type="GO" id="GO:1902201">
    <property type="term" value="P:negative regulation of bacterial-type flagellum-dependent cell motility"/>
    <property type="evidence" value="ECO:0007669"/>
    <property type="project" value="TreeGrafter"/>
</dbReference>
<dbReference type="GO" id="GO:0005886">
    <property type="term" value="C:plasma membrane"/>
    <property type="evidence" value="ECO:0007669"/>
    <property type="project" value="TreeGrafter"/>
</dbReference>
<dbReference type="GO" id="GO:0043709">
    <property type="term" value="P:cell adhesion involved in single-species biofilm formation"/>
    <property type="evidence" value="ECO:0007669"/>
    <property type="project" value="TreeGrafter"/>
</dbReference>
<dbReference type="SMART" id="SM00267">
    <property type="entry name" value="GGDEF"/>
    <property type="match status" value="1"/>
</dbReference>
<dbReference type="OrthoDB" id="9804955at2"/>
<dbReference type="EMBL" id="UHJJ01000009">
    <property type="protein sequence ID" value="SUQ15025.1"/>
    <property type="molecule type" value="Genomic_DNA"/>
</dbReference>
<protein>
    <submittedName>
        <fullName evidence="3">Diguanylate cyclase (GGDEF) domain-containing protein</fullName>
    </submittedName>
</protein>
<dbReference type="PROSITE" id="PS50112">
    <property type="entry name" value="PAS"/>
    <property type="match status" value="1"/>
</dbReference>
<feature type="domain" description="PAS" evidence="1">
    <location>
        <begin position="148"/>
        <end position="184"/>
    </location>
</feature>
<keyword evidence="4" id="KW-1185">Reference proteome</keyword>
<dbReference type="SUPFAM" id="SSF55073">
    <property type="entry name" value="Nucleotide cyclase"/>
    <property type="match status" value="1"/>
</dbReference>
<sequence length="433" mass="48963">MDDISQKTLAAIQDVLGKLLSGKQCGVMEEVHTSIPELQTLVTDMNQLIQNLNEINRLAIDLSQGKLDTPIPPRHNYMAGPLKRLHSQLSILSWCLRQLGAGAVVSKFENTGELFDACNELIDQVAVFSTQEAESAASILPISFNSWRYHQILQTLDLLHVSVLEVDGNGRVVYANLSAKEIFGDIEYISEQTESSVLKLIAANIAINKEDKTFPVHREIYEENSSTWYRITSDRFLLPNGQAFFFNTIDDISKWKINEYHLKMSAAMDEMTGTYNRKSGLEELENIVARAIPSKTHCIAFADIDGLKQINDNYGHSEGDYAIKSIANVLLSSVRDSDMVCRYGGDEFMIIFKNCEEDTAEKIIARMYDKLKELENKNQKPYPLSFSYGITSFSNCSNSAFNGADLLKQADQKMYRCKAQKRRYREELRNNDG</sequence>
<dbReference type="InterPro" id="IPR050469">
    <property type="entry name" value="Diguanylate_Cyclase"/>
</dbReference>
<dbReference type="CDD" id="cd01949">
    <property type="entry name" value="GGDEF"/>
    <property type="match status" value="1"/>
</dbReference>
<dbReference type="Gene3D" id="3.30.70.270">
    <property type="match status" value="1"/>
</dbReference>
<evidence type="ECO:0000313" key="4">
    <source>
        <dbReference type="Proteomes" id="UP000254051"/>
    </source>
</evidence>
<reference evidence="4" key="1">
    <citation type="submission" date="2017-07" db="EMBL/GenBank/DDBJ databases">
        <authorList>
            <person name="Varghese N."/>
            <person name="Submissions S."/>
        </authorList>
    </citation>
    <scope>NUCLEOTIDE SEQUENCE [LARGE SCALE GENOMIC DNA]</scope>
    <source>
        <strain evidence="4">NLAE-zl-C134</strain>
    </source>
</reference>
<dbReference type="InterPro" id="IPR029787">
    <property type="entry name" value="Nucleotide_cyclase"/>
</dbReference>
<dbReference type="PROSITE" id="PS50887">
    <property type="entry name" value="GGDEF"/>
    <property type="match status" value="1"/>
</dbReference>